<dbReference type="RefSeq" id="WP_208877532.1">
    <property type="nucleotide sequence ID" value="NZ_CP031320.1"/>
</dbReference>
<dbReference type="EMBL" id="CP031320">
    <property type="protein sequence ID" value="AXK32963.1"/>
    <property type="molecule type" value="Genomic_DNA"/>
</dbReference>
<feature type="region of interest" description="Disordered" evidence="1">
    <location>
        <begin position="115"/>
        <end position="168"/>
    </location>
</feature>
<reference evidence="2 3" key="1">
    <citation type="submission" date="2018-07" db="EMBL/GenBank/DDBJ databases">
        <title>Draft genome of the type strain Streptomyces armeniacus ATCC 15676.</title>
        <authorList>
            <person name="Labana P."/>
            <person name="Gosse J.T."/>
            <person name="Boddy C.N."/>
        </authorList>
    </citation>
    <scope>NUCLEOTIDE SEQUENCE [LARGE SCALE GENOMIC DNA]</scope>
    <source>
        <strain evidence="2 3">ATCC 15676</strain>
    </source>
</reference>
<feature type="compositionally biased region" description="Pro residues" evidence="1">
    <location>
        <begin position="123"/>
        <end position="133"/>
    </location>
</feature>
<evidence type="ECO:0000313" key="3">
    <source>
        <dbReference type="Proteomes" id="UP000254425"/>
    </source>
</evidence>
<dbReference type="KEGG" id="sarm:DVA86_10170"/>
<sequence>MFRHVTAPARYFSQLPNEIIRHPRLTSDAVRLLAWQLSLPGGANEPLSRTAARAGIGKTAFQRAKRQLLDEGYLHEWRRQGERGRWRTVQLISNVVVSAADARALWDGGIVTAPKPTQKATPAPVPPAVPAAQPPAAALPAAGPPTGQAVGRQPRTNTTEYTPHPPDDASRLAEAEALLRSLGSHEPRLVMPARKARAWAPLAAEWLASCLSPELIRQTLTHGLDKARSPLGALRWRLEHALPEQSYGPPPPQPRAPEPRIARMRECTGAHTQPRLFAPSSADDELCPGCRDTPTAAAPPGPGLRAFRTARAGARTDTRTSAKTAVSAMA</sequence>
<protein>
    <recommendedName>
        <fullName evidence="4">Helix-turn-helix domain-containing protein</fullName>
    </recommendedName>
</protein>
<gene>
    <name evidence="2" type="ORF">DVA86_10170</name>
</gene>
<evidence type="ECO:0008006" key="4">
    <source>
        <dbReference type="Google" id="ProtNLM"/>
    </source>
</evidence>
<accession>A0A345XMU7</accession>
<name>A0A345XMU7_9ACTN</name>
<evidence type="ECO:0000313" key="2">
    <source>
        <dbReference type="EMBL" id="AXK32963.1"/>
    </source>
</evidence>
<feature type="region of interest" description="Disordered" evidence="1">
    <location>
        <begin position="273"/>
        <end position="330"/>
    </location>
</feature>
<feature type="compositionally biased region" description="Low complexity" evidence="1">
    <location>
        <begin position="303"/>
        <end position="313"/>
    </location>
</feature>
<feature type="compositionally biased region" description="Low complexity" evidence="1">
    <location>
        <begin position="134"/>
        <end position="149"/>
    </location>
</feature>
<dbReference type="Proteomes" id="UP000254425">
    <property type="component" value="Chromosome"/>
</dbReference>
<organism evidence="2 3">
    <name type="scientific">Streptomyces armeniacus</name>
    <dbReference type="NCBI Taxonomy" id="83291"/>
    <lineage>
        <taxon>Bacteria</taxon>
        <taxon>Bacillati</taxon>
        <taxon>Actinomycetota</taxon>
        <taxon>Actinomycetes</taxon>
        <taxon>Kitasatosporales</taxon>
        <taxon>Streptomycetaceae</taxon>
        <taxon>Streptomyces</taxon>
    </lineage>
</organism>
<keyword evidence="3" id="KW-1185">Reference proteome</keyword>
<dbReference type="AlphaFoldDB" id="A0A345XMU7"/>
<proteinExistence type="predicted"/>
<evidence type="ECO:0000256" key="1">
    <source>
        <dbReference type="SAM" id="MobiDB-lite"/>
    </source>
</evidence>